<dbReference type="Proteomes" id="UP000185124">
    <property type="component" value="Unassembled WGS sequence"/>
</dbReference>
<evidence type="ECO:0000256" key="3">
    <source>
        <dbReference type="ARBA" id="ARBA00022806"/>
    </source>
</evidence>
<dbReference type="RefSeq" id="WP_074317244.1">
    <property type="nucleotide sequence ID" value="NZ_FSQT01000002.1"/>
</dbReference>
<evidence type="ECO:0000256" key="4">
    <source>
        <dbReference type="ARBA" id="ARBA00022840"/>
    </source>
</evidence>
<evidence type="ECO:0000256" key="2">
    <source>
        <dbReference type="ARBA" id="ARBA00022801"/>
    </source>
</evidence>
<organism evidence="8 9">
    <name type="scientific">Micromonospora cremea</name>
    <dbReference type="NCBI Taxonomy" id="709881"/>
    <lineage>
        <taxon>Bacteria</taxon>
        <taxon>Bacillati</taxon>
        <taxon>Actinomycetota</taxon>
        <taxon>Actinomycetes</taxon>
        <taxon>Micromonosporales</taxon>
        <taxon>Micromonosporaceae</taxon>
        <taxon>Micromonospora</taxon>
    </lineage>
</organism>
<keyword evidence="1 5" id="KW-0547">Nucleotide-binding</keyword>
<dbReference type="GO" id="GO:0005524">
    <property type="term" value="F:ATP binding"/>
    <property type="evidence" value="ECO:0007669"/>
    <property type="project" value="UniProtKB-UniRule"/>
</dbReference>
<dbReference type="PANTHER" id="PTHR11070">
    <property type="entry name" value="UVRD / RECB / PCRA DNA HELICASE FAMILY MEMBER"/>
    <property type="match status" value="1"/>
</dbReference>
<keyword evidence="4 5" id="KW-0067">ATP-binding</keyword>
<reference evidence="9" key="1">
    <citation type="submission" date="2016-12" db="EMBL/GenBank/DDBJ databases">
        <authorList>
            <person name="Varghese N."/>
            <person name="Submissions S."/>
        </authorList>
    </citation>
    <scope>NUCLEOTIDE SEQUENCE [LARGE SCALE GENOMIC DNA]</scope>
    <source>
        <strain evidence="9">DSM 45599</strain>
    </source>
</reference>
<dbReference type="InterPro" id="IPR000212">
    <property type="entry name" value="DNA_helicase_UvrD/REP"/>
</dbReference>
<keyword evidence="3 5" id="KW-0347">Helicase</keyword>
<dbReference type="EMBL" id="FSQT01000002">
    <property type="protein sequence ID" value="SIN35723.1"/>
    <property type="molecule type" value="Genomic_DNA"/>
</dbReference>
<evidence type="ECO:0000256" key="6">
    <source>
        <dbReference type="SAM" id="MobiDB-lite"/>
    </source>
</evidence>
<dbReference type="Pfam" id="PF13245">
    <property type="entry name" value="AAA_19"/>
    <property type="match status" value="1"/>
</dbReference>
<feature type="region of interest" description="Disordered" evidence="6">
    <location>
        <begin position="152"/>
        <end position="207"/>
    </location>
</feature>
<evidence type="ECO:0000256" key="1">
    <source>
        <dbReference type="ARBA" id="ARBA00022741"/>
    </source>
</evidence>
<dbReference type="GO" id="GO:0000725">
    <property type="term" value="P:recombinational repair"/>
    <property type="evidence" value="ECO:0007669"/>
    <property type="project" value="TreeGrafter"/>
</dbReference>
<dbReference type="SUPFAM" id="SSF52540">
    <property type="entry name" value="P-loop containing nucleoside triphosphate hydrolases"/>
    <property type="match status" value="1"/>
</dbReference>
<gene>
    <name evidence="8" type="ORF">SAMN04489832_5853</name>
</gene>
<keyword evidence="9" id="KW-1185">Reference proteome</keyword>
<feature type="compositionally biased region" description="Polar residues" evidence="6">
    <location>
        <begin position="193"/>
        <end position="203"/>
    </location>
</feature>
<dbReference type="PANTHER" id="PTHR11070:SF45">
    <property type="entry name" value="DNA 3'-5' HELICASE"/>
    <property type="match status" value="1"/>
</dbReference>
<dbReference type="GO" id="GO:0005829">
    <property type="term" value="C:cytosol"/>
    <property type="evidence" value="ECO:0007669"/>
    <property type="project" value="TreeGrafter"/>
</dbReference>
<evidence type="ECO:0000259" key="7">
    <source>
        <dbReference type="PROSITE" id="PS51198"/>
    </source>
</evidence>
<evidence type="ECO:0000313" key="9">
    <source>
        <dbReference type="Proteomes" id="UP000185124"/>
    </source>
</evidence>
<dbReference type="GO" id="GO:0003677">
    <property type="term" value="F:DNA binding"/>
    <property type="evidence" value="ECO:0007669"/>
    <property type="project" value="InterPro"/>
</dbReference>
<dbReference type="InterPro" id="IPR027417">
    <property type="entry name" value="P-loop_NTPase"/>
</dbReference>
<keyword evidence="2 5" id="KW-0378">Hydrolase</keyword>
<dbReference type="STRING" id="709881.SAMN04489832_5853"/>
<dbReference type="GO" id="GO:0043138">
    <property type="term" value="F:3'-5' DNA helicase activity"/>
    <property type="evidence" value="ECO:0007669"/>
    <property type="project" value="TreeGrafter"/>
</dbReference>
<name>A0A1N6ANW0_9ACTN</name>
<dbReference type="GO" id="GO:0016787">
    <property type="term" value="F:hydrolase activity"/>
    <property type="evidence" value="ECO:0007669"/>
    <property type="project" value="UniProtKB-UniRule"/>
</dbReference>
<dbReference type="Gene3D" id="3.40.50.300">
    <property type="entry name" value="P-loop containing nucleotide triphosphate hydrolases"/>
    <property type="match status" value="2"/>
</dbReference>
<dbReference type="AlphaFoldDB" id="A0A1N6ANW0"/>
<dbReference type="OrthoDB" id="3400185at2"/>
<evidence type="ECO:0000256" key="5">
    <source>
        <dbReference type="PROSITE-ProRule" id="PRU00560"/>
    </source>
</evidence>
<proteinExistence type="predicted"/>
<feature type="domain" description="UvrD-like helicase ATP-binding" evidence="7">
    <location>
        <begin position="250"/>
        <end position="518"/>
    </location>
</feature>
<protein>
    <submittedName>
        <fullName evidence="8">Part of AAA domain-containing protein</fullName>
    </submittedName>
</protein>
<sequence>MTLGRKQLDLEDERTAQKRYRKKMQDKVVWPVAHYGPKGTAKTGNGAPRRSVMSSGQLVGRVALTMPDEDVLDGQADFYIGESYADLDGVKVYSWVSDVACTFFRGSRHHEFCEDVAVIRAFVYRLDEIVDFHDEEIADEIPVQPFRKRTLTVPTAPGRTGPRRPPTPPLVAPQPPALPSVAPRSAPAHFVPTQPTQPATSAQPVRPAVPTARAAAGAGRAAPPPVRAGDLLRAQLTAPRTKSLAPVLATLQPDQYDLVTVPAMDSMIIEGQPGTGKTIVASHRAAYLVSDDTPGEKSLDGDILLVGPTSGYSQYVQAVIDRLTGGSERVRVVSLPELMRHLLDLRREPGGPISQSWRDVDKDLAMFVRAAVTRMKASGITPTPDNVYEHLRRNGTSGHPVTRDSEWAVYLRSLPPVRDARTMRAHTPLLATIEWEAAKPRDLGGIEHIIVDEAQDVTPLEWLLLASMNEAHAWTLIGDLNQRRSDHTLASWAQVLDLLAVPNGDPPVRRLERGYRSTRPILEYANRLLPAAERAILAFQEEGPEPTVEKCQQSGLGATVLRHVTRLQAAYLQGTFAIITADPKAVETMLRLVGWAKSRSDPFTWQHSGREVTVAHPDTARGLEFDGVVVVEPADFPQNLGRQGPLYTALTRPNRELTVVHTKPLPERLRKR</sequence>
<accession>A0A1N6ANW0</accession>
<dbReference type="InterPro" id="IPR014016">
    <property type="entry name" value="UvrD-like_ATP-bd"/>
</dbReference>
<feature type="compositionally biased region" description="Pro residues" evidence="6">
    <location>
        <begin position="163"/>
        <end position="178"/>
    </location>
</feature>
<dbReference type="PROSITE" id="PS51198">
    <property type="entry name" value="UVRD_HELICASE_ATP_BIND"/>
    <property type="match status" value="1"/>
</dbReference>
<evidence type="ECO:0000313" key="8">
    <source>
        <dbReference type="EMBL" id="SIN35723.1"/>
    </source>
</evidence>
<feature type="binding site" evidence="5">
    <location>
        <begin position="271"/>
        <end position="278"/>
    </location>
    <ligand>
        <name>ATP</name>
        <dbReference type="ChEBI" id="CHEBI:30616"/>
    </ligand>
</feature>